<reference evidence="5" key="1">
    <citation type="submission" date="2016-06" db="UniProtKB">
        <authorList>
            <consortium name="WormBaseParasite"/>
        </authorList>
    </citation>
    <scope>IDENTIFICATION</scope>
</reference>
<evidence type="ECO:0000256" key="1">
    <source>
        <dbReference type="PROSITE-ProRule" id="PRU00042"/>
    </source>
</evidence>
<name>A0A183SFZ5_SCHSO</name>
<keyword evidence="1" id="KW-0863">Zinc-finger</keyword>
<dbReference type="OrthoDB" id="8117402at2759"/>
<evidence type="ECO:0000313" key="4">
    <source>
        <dbReference type="Proteomes" id="UP000275846"/>
    </source>
</evidence>
<dbReference type="WBParaSite" id="SSLN_0000324301-mRNA-1">
    <property type="protein sequence ID" value="SSLN_0000324301-mRNA-1"/>
    <property type="gene ID" value="SSLN_0000324301"/>
</dbReference>
<accession>A0A183SFZ5</accession>
<keyword evidence="1" id="KW-0862">Zinc</keyword>
<dbReference type="Gene3D" id="3.30.160.60">
    <property type="entry name" value="Classic Zinc Finger"/>
    <property type="match status" value="1"/>
</dbReference>
<dbReference type="PROSITE" id="PS50157">
    <property type="entry name" value="ZINC_FINGER_C2H2_2"/>
    <property type="match status" value="2"/>
</dbReference>
<feature type="domain" description="C2H2-type" evidence="2">
    <location>
        <begin position="248"/>
        <end position="275"/>
    </location>
</feature>
<evidence type="ECO:0000313" key="3">
    <source>
        <dbReference type="EMBL" id="VDL89528.1"/>
    </source>
</evidence>
<feature type="domain" description="C2H2-type" evidence="2">
    <location>
        <begin position="206"/>
        <end position="233"/>
    </location>
</feature>
<dbReference type="EMBL" id="UYSU01032442">
    <property type="protein sequence ID" value="VDL89528.1"/>
    <property type="molecule type" value="Genomic_DNA"/>
</dbReference>
<sequence length="279" mass="30956">MPLRSPLTGTQLSPVAPRCWVLPSGHTPGNHQDWRAKPADRGSQIAKYTVVKRKQTTISPSPTPRHTLQAACVSPLILAAWNDRSILDDPRSNRPERRIVLVAQKLACYKLDIAAFSETRYSERETGEPVPGAPKHSRDRHLYCSHYPRAFTHRLGLFGHMRIHDSRIHCNADNTDTSCKPSAPAILTATTTSTTMNDITPASTDFSCPHCACNVNSRIGLVDHPRIHRTEADEQVPGALTYSRHAHLPCPYCSCTFTHRMGLLGHMPLHDNLRLTTGG</sequence>
<evidence type="ECO:0000259" key="2">
    <source>
        <dbReference type="PROSITE" id="PS50157"/>
    </source>
</evidence>
<evidence type="ECO:0000313" key="5">
    <source>
        <dbReference type="WBParaSite" id="SSLN_0000324301-mRNA-1"/>
    </source>
</evidence>
<keyword evidence="4" id="KW-1185">Reference proteome</keyword>
<dbReference type="Proteomes" id="UP000275846">
    <property type="component" value="Unassembled WGS sequence"/>
</dbReference>
<dbReference type="GO" id="GO:0008270">
    <property type="term" value="F:zinc ion binding"/>
    <property type="evidence" value="ECO:0007669"/>
    <property type="project" value="UniProtKB-KW"/>
</dbReference>
<proteinExistence type="predicted"/>
<organism evidence="5">
    <name type="scientific">Schistocephalus solidus</name>
    <name type="common">Tapeworm</name>
    <dbReference type="NCBI Taxonomy" id="70667"/>
    <lineage>
        <taxon>Eukaryota</taxon>
        <taxon>Metazoa</taxon>
        <taxon>Spiralia</taxon>
        <taxon>Lophotrochozoa</taxon>
        <taxon>Platyhelminthes</taxon>
        <taxon>Cestoda</taxon>
        <taxon>Eucestoda</taxon>
        <taxon>Diphyllobothriidea</taxon>
        <taxon>Diphyllobothriidae</taxon>
        <taxon>Schistocephalus</taxon>
    </lineage>
</organism>
<gene>
    <name evidence="3" type="ORF">SSLN_LOCUS3143</name>
</gene>
<dbReference type="InterPro" id="IPR013087">
    <property type="entry name" value="Znf_C2H2_type"/>
</dbReference>
<dbReference type="AlphaFoldDB" id="A0A183SFZ5"/>
<keyword evidence="1" id="KW-0479">Metal-binding</keyword>
<reference evidence="3 4" key="2">
    <citation type="submission" date="2018-11" db="EMBL/GenBank/DDBJ databases">
        <authorList>
            <consortium name="Pathogen Informatics"/>
        </authorList>
    </citation>
    <scope>NUCLEOTIDE SEQUENCE [LARGE SCALE GENOMIC DNA]</scope>
    <source>
        <strain evidence="3 4">NST_G2</strain>
    </source>
</reference>
<dbReference type="SMART" id="SM00355">
    <property type="entry name" value="ZnF_C2H2"/>
    <property type="match status" value="3"/>
</dbReference>
<dbReference type="PROSITE" id="PS00028">
    <property type="entry name" value="ZINC_FINGER_C2H2_1"/>
    <property type="match status" value="2"/>
</dbReference>
<protein>
    <submittedName>
        <fullName evidence="5">C2H2-type domain-containing protein</fullName>
    </submittedName>
</protein>